<comment type="catalytic activity">
    <reaction evidence="8">
        <text>arsenic triglutathione + 3 [thioredoxin]-dithiol + 3 S-adenosyl-L-methionine = trimethylarsine + 3 [thioredoxin]-disulfide + 3 glutathione + 3 S-adenosyl-L-homocysteine + 3 H(+)</text>
        <dbReference type="Rhea" id="RHEA:69432"/>
        <dbReference type="Rhea" id="RHEA-COMP:10698"/>
        <dbReference type="Rhea" id="RHEA-COMP:10700"/>
        <dbReference type="ChEBI" id="CHEBI:15378"/>
        <dbReference type="ChEBI" id="CHEBI:27130"/>
        <dbReference type="ChEBI" id="CHEBI:29950"/>
        <dbReference type="ChEBI" id="CHEBI:50058"/>
        <dbReference type="ChEBI" id="CHEBI:57856"/>
        <dbReference type="ChEBI" id="CHEBI:57925"/>
        <dbReference type="ChEBI" id="CHEBI:59789"/>
        <dbReference type="ChEBI" id="CHEBI:183640"/>
        <dbReference type="EC" id="2.1.1.137"/>
    </reaction>
</comment>
<keyword evidence="10" id="KW-0489">Methyltransferase</keyword>
<sequence>MSKRIKEITKERYAAVARAIRSNRAGSCCATGGCCGPRSYTPEETAGLPQDLALASLGCGNPTTPADLKEGEVVLDLGCGAGLDVLLSAKRVGPKGKVYGLDMTDEMLTLAKEYQQRTGLSNVEFLRGEMEDIPLPDNYVDVIISNCVINLVPDKMRVFREAFRILKPGGRLAVSDMILLRPVPEHLRHDVELWTSCIAGALIEEEYRSMLEAAGFVDVEVRTAQTLGSENLLDGLSSVELVERVMPYVDNLARGFVRARKP</sequence>
<evidence type="ECO:0000313" key="10">
    <source>
        <dbReference type="EMBL" id="QUL98360.1"/>
    </source>
</evidence>
<evidence type="ECO:0000256" key="8">
    <source>
        <dbReference type="ARBA" id="ARBA00048428"/>
    </source>
</evidence>
<dbReference type="SUPFAM" id="SSF53335">
    <property type="entry name" value="S-adenosyl-L-methionine-dependent methyltransferases"/>
    <property type="match status" value="1"/>
</dbReference>
<evidence type="ECO:0000256" key="6">
    <source>
        <dbReference type="ARBA" id="ARBA00047941"/>
    </source>
</evidence>
<dbReference type="InterPro" id="IPR025714">
    <property type="entry name" value="Methyltranfer_dom"/>
</dbReference>
<evidence type="ECO:0000256" key="3">
    <source>
        <dbReference type="ARBA" id="ARBA00034487"/>
    </source>
</evidence>
<evidence type="ECO:0000256" key="1">
    <source>
        <dbReference type="ARBA" id="ARBA00022679"/>
    </source>
</evidence>
<reference evidence="10" key="2">
    <citation type="journal article" date="2023" name="Biology">
        <title>Prokaryotic Life Associated with Coal-Fire Gas Vents Revealed by Metagenomics.</title>
        <authorList>
            <person name="Kadnikov V.V."/>
            <person name="Mardanov A.V."/>
            <person name="Beletsky A.V."/>
            <person name="Karnachuk O.V."/>
            <person name="Ravin N.V."/>
        </authorList>
    </citation>
    <scope>NUCLEOTIDE SEQUENCE</scope>
    <source>
        <strain evidence="10">Bu02</strain>
    </source>
</reference>
<dbReference type="GO" id="GO:0032259">
    <property type="term" value="P:methylation"/>
    <property type="evidence" value="ECO:0007669"/>
    <property type="project" value="UniProtKB-KW"/>
</dbReference>
<dbReference type="InterPro" id="IPR029063">
    <property type="entry name" value="SAM-dependent_MTases_sf"/>
</dbReference>
<evidence type="ECO:0000259" key="9">
    <source>
        <dbReference type="Pfam" id="PF13847"/>
    </source>
</evidence>
<reference evidence="10" key="1">
    <citation type="submission" date="2020-10" db="EMBL/GenBank/DDBJ databases">
        <authorList>
            <person name="Kadnikov V."/>
            <person name="Beletsky A.V."/>
            <person name="Mardanov A.V."/>
            <person name="Karnachuk O.V."/>
            <person name="Ravin N.V."/>
        </authorList>
    </citation>
    <scope>NUCLEOTIDE SEQUENCE</scope>
    <source>
        <strain evidence="10">Bu02</strain>
    </source>
</reference>
<gene>
    <name evidence="10" type="primary">arsM</name>
    <name evidence="10" type="ORF">IMF26_10120</name>
</gene>
<keyword evidence="2" id="KW-0949">S-adenosyl-L-methionine</keyword>
<evidence type="ECO:0000256" key="2">
    <source>
        <dbReference type="ARBA" id="ARBA00022691"/>
    </source>
</evidence>
<name>A0AAT9LB44_9FIRM</name>
<dbReference type="KEGG" id="fcz:IMF26_10120"/>
<accession>A0AAT9LB44</accession>
<dbReference type="PANTHER" id="PTHR43675:SF8">
    <property type="entry name" value="ARSENITE METHYLTRANSFERASE"/>
    <property type="match status" value="1"/>
</dbReference>
<proteinExistence type="inferred from homology"/>
<dbReference type="NCBIfam" id="NF008823">
    <property type="entry name" value="PRK11873.1"/>
    <property type="match status" value="1"/>
</dbReference>
<dbReference type="AlphaFoldDB" id="A0AAT9LB44"/>
<comment type="similarity">
    <text evidence="3">Belongs to the methyltransferase superfamily. Arsenite methyltransferase family.</text>
</comment>
<dbReference type="InterPro" id="IPR026669">
    <property type="entry name" value="Arsenite_MeTrfase-like"/>
</dbReference>
<protein>
    <recommendedName>
        <fullName evidence="5">Arsenite methyltransferase</fullName>
        <ecNumber evidence="4">2.1.1.137</ecNumber>
    </recommendedName>
</protein>
<evidence type="ECO:0000256" key="5">
    <source>
        <dbReference type="ARBA" id="ARBA00034545"/>
    </source>
</evidence>
<dbReference type="EMBL" id="CP062796">
    <property type="protein sequence ID" value="QUL98360.1"/>
    <property type="molecule type" value="Genomic_DNA"/>
</dbReference>
<dbReference type="Gene3D" id="3.40.50.150">
    <property type="entry name" value="Vaccinia Virus protein VP39"/>
    <property type="match status" value="1"/>
</dbReference>
<evidence type="ECO:0000256" key="7">
    <source>
        <dbReference type="ARBA" id="ARBA00047943"/>
    </source>
</evidence>
<feature type="domain" description="Methyltransferase" evidence="9">
    <location>
        <begin position="69"/>
        <end position="215"/>
    </location>
</feature>
<dbReference type="CDD" id="cd02440">
    <property type="entry name" value="AdoMet_MTases"/>
    <property type="match status" value="1"/>
</dbReference>
<comment type="catalytic activity">
    <reaction evidence="7">
        <text>arsenic triglutathione + 2 [thioredoxin]-dithiol + 2 S-adenosyl-L-methionine + H2O = dimethylarsinous acid + 2 [thioredoxin]-disulfide + 3 glutathione + 2 S-adenosyl-L-homocysteine + 2 H(+)</text>
        <dbReference type="Rhea" id="RHEA:69464"/>
        <dbReference type="Rhea" id="RHEA-COMP:10698"/>
        <dbReference type="Rhea" id="RHEA-COMP:10700"/>
        <dbReference type="ChEBI" id="CHEBI:15377"/>
        <dbReference type="ChEBI" id="CHEBI:15378"/>
        <dbReference type="ChEBI" id="CHEBI:23808"/>
        <dbReference type="ChEBI" id="CHEBI:29950"/>
        <dbReference type="ChEBI" id="CHEBI:50058"/>
        <dbReference type="ChEBI" id="CHEBI:57856"/>
        <dbReference type="ChEBI" id="CHEBI:57925"/>
        <dbReference type="ChEBI" id="CHEBI:59789"/>
        <dbReference type="ChEBI" id="CHEBI:183640"/>
        <dbReference type="EC" id="2.1.1.137"/>
    </reaction>
</comment>
<evidence type="ECO:0000256" key="4">
    <source>
        <dbReference type="ARBA" id="ARBA00034521"/>
    </source>
</evidence>
<keyword evidence="1" id="KW-0808">Transferase</keyword>
<comment type="catalytic activity">
    <reaction evidence="6">
        <text>arsenic triglutathione + [thioredoxin]-dithiol + S-adenosyl-L-methionine + 2 H2O = methylarsonous acid + [thioredoxin]-disulfide + 3 glutathione + S-adenosyl-L-homocysteine + H(+)</text>
        <dbReference type="Rhea" id="RHEA:69460"/>
        <dbReference type="Rhea" id="RHEA-COMP:10698"/>
        <dbReference type="Rhea" id="RHEA-COMP:10700"/>
        <dbReference type="ChEBI" id="CHEBI:15377"/>
        <dbReference type="ChEBI" id="CHEBI:15378"/>
        <dbReference type="ChEBI" id="CHEBI:17826"/>
        <dbReference type="ChEBI" id="CHEBI:29950"/>
        <dbReference type="ChEBI" id="CHEBI:50058"/>
        <dbReference type="ChEBI" id="CHEBI:57856"/>
        <dbReference type="ChEBI" id="CHEBI:57925"/>
        <dbReference type="ChEBI" id="CHEBI:59789"/>
        <dbReference type="ChEBI" id="CHEBI:183640"/>
        <dbReference type="EC" id="2.1.1.137"/>
    </reaction>
</comment>
<dbReference type="EC" id="2.1.1.137" evidence="4"/>
<organism evidence="10">
    <name type="scientific">Candidatus Fermentithermobacillus carboniphilus</name>
    <dbReference type="NCBI Taxonomy" id="3085328"/>
    <lineage>
        <taxon>Bacteria</taxon>
        <taxon>Bacillati</taxon>
        <taxon>Bacillota</taxon>
        <taxon>Candidatus Fermentithermobacillia</taxon>
        <taxon>Candidatus Fermentithermobacillales</taxon>
        <taxon>Candidatus Fermentithermobacillaceae</taxon>
        <taxon>Candidatus Fermentithermobacillus</taxon>
    </lineage>
</organism>
<dbReference type="GO" id="GO:0030791">
    <property type="term" value="F:arsenite methyltransferase activity"/>
    <property type="evidence" value="ECO:0007669"/>
    <property type="project" value="UniProtKB-EC"/>
</dbReference>
<dbReference type="Pfam" id="PF13847">
    <property type="entry name" value="Methyltransf_31"/>
    <property type="match status" value="1"/>
</dbReference>
<dbReference type="PANTHER" id="PTHR43675">
    <property type="entry name" value="ARSENITE METHYLTRANSFERASE"/>
    <property type="match status" value="1"/>
</dbReference>